<dbReference type="Proteomes" id="UP000694037">
    <property type="component" value="Segment"/>
</dbReference>
<evidence type="ECO:0000313" key="30">
    <source>
        <dbReference type="Proteomes" id="UP000516630"/>
    </source>
</evidence>
<reference evidence="8" key="3">
    <citation type="submission" date="2016-07" db="EMBL/GenBank/DDBJ databases">
        <title>The first whole genome sequence and pathogenicity characterization of a fowl adenovirus 4 isolated from ducks associated with inclusion body hepatitis and hydropericardium syndrome.</title>
        <authorList>
            <person name="Pan Q."/>
            <person name="Liu L."/>
            <person name="Wang Y."/>
            <person name="Zhang Y."/>
            <person name="Qi X."/>
            <person name="Liu C."/>
            <person name="Gao Y."/>
            <person name="Cui H."/>
            <person name="Wang X."/>
        </authorList>
    </citation>
    <scope>NUCLEOTIDE SEQUENCE [LARGE SCALE GENOMIC DNA]</scope>
    <source>
        <strain evidence="8">HLJDAd15</strain>
    </source>
</reference>
<sequence>MVMLNIKLLTPVEFSMLTINMDLVLFVYSPWQHTIYGHPTPPPPLYINDGVIGGALSHWLSMMSCSYTLARSTYIGRPGRQVQTDRPGTSRLNGALH</sequence>
<dbReference type="EMBL" id="MG148334">
    <property type="protein sequence ID" value="AXT18205.1"/>
    <property type="molecule type" value="Genomic_DNA"/>
</dbReference>
<evidence type="ECO:0000313" key="10">
    <source>
        <dbReference type="EMBL" id="AUO29839.1"/>
    </source>
</evidence>
<evidence type="ECO:0000313" key="17">
    <source>
        <dbReference type="EMBL" id="QLI42829.1"/>
    </source>
</evidence>
<dbReference type="EMBL" id="MN337322">
    <property type="protein sequence ID" value="QGS70298.1"/>
    <property type="molecule type" value="Genomic_DNA"/>
</dbReference>
<dbReference type="Proteomes" id="UP000318819">
    <property type="component" value="Genome"/>
</dbReference>
<dbReference type="EMBL" id="MW349185">
    <property type="protein sequence ID" value="QTE18965.1"/>
    <property type="molecule type" value="Genomic_DNA"/>
</dbReference>
<evidence type="ECO:0000256" key="1">
    <source>
        <dbReference type="SAM" id="MobiDB-lite"/>
    </source>
</evidence>
<evidence type="ECO:0000313" key="21">
    <source>
        <dbReference type="Proteomes" id="UP000124143"/>
    </source>
</evidence>
<evidence type="ECO:0000313" key="3">
    <source>
        <dbReference type="EMBL" id="ANV21454.1"/>
    </source>
</evidence>
<evidence type="ECO:0000313" key="26">
    <source>
        <dbReference type="Proteomes" id="UP000320613"/>
    </source>
</evidence>
<dbReference type="EMBL" id="LC628937">
    <property type="protein sequence ID" value="BCU80004.1"/>
    <property type="molecule type" value="Genomic_DNA"/>
</dbReference>
<dbReference type="EMBL" id="KU558762">
    <property type="protein sequence ID" value="ANV21496.1"/>
    <property type="molecule type" value="Genomic_DNA"/>
</dbReference>
<evidence type="ECO:0000313" key="16">
    <source>
        <dbReference type="EMBL" id="QGS70298.1"/>
    </source>
</evidence>
<dbReference type="Proteomes" id="UP000320613">
    <property type="component" value="Genome"/>
</dbReference>
<dbReference type="EMBL" id="MG856954">
    <property type="protein sequence ID" value="AYW01624.1"/>
    <property type="molecule type" value="Genomic_DNA"/>
</dbReference>
<dbReference type="Proteomes" id="UP000425739">
    <property type="component" value="Segment"/>
</dbReference>
<name>A0A1B1SL00_FADV4</name>
<dbReference type="Proteomes" id="UP000134463">
    <property type="component" value="Segment"/>
</dbReference>
<reference evidence="16 27" key="12">
    <citation type="submission" date="2019-08" db="EMBL/GenBank/DDBJ databases">
        <authorList>
            <person name="Jin Q."/>
            <person name="Chai Y."/>
            <person name="Zhang G."/>
        </authorList>
    </citation>
    <scope>NUCLEOTIDE SEQUENCE [LARGE SCALE GENOMIC DNA]</scope>
    <source>
        <strain evidence="16">ZZ</strain>
    </source>
</reference>
<dbReference type="EMBL" id="KU991797">
    <property type="protein sequence ID" value="APA19538.1"/>
    <property type="molecule type" value="Genomic_DNA"/>
</dbReference>
<evidence type="ECO:0000313" key="18">
    <source>
        <dbReference type="EMBL" id="QNI22047.1"/>
    </source>
</evidence>
<dbReference type="EMBL" id="KX538980">
    <property type="protein sequence ID" value="ARQ80006.1"/>
    <property type="molecule type" value="Genomic_DNA"/>
</dbReference>
<evidence type="ECO:0000313" key="29">
    <source>
        <dbReference type="Proteomes" id="UP000515989"/>
    </source>
</evidence>
<proteinExistence type="predicted"/>
<dbReference type="EMBL" id="MN606302">
    <property type="protein sequence ID" value="QLI42829.1"/>
    <property type="molecule type" value="Genomic_DNA"/>
</dbReference>
<feature type="region of interest" description="Disordered" evidence="1">
    <location>
        <begin position="78"/>
        <end position="97"/>
    </location>
</feature>
<evidence type="ECO:0000313" key="11">
    <source>
        <dbReference type="EMBL" id="AXT18205.1"/>
    </source>
</evidence>
<dbReference type="Proteomes" id="UP000315514">
    <property type="component" value="Segment"/>
</dbReference>
<evidence type="ECO:0000313" key="14">
    <source>
        <dbReference type="EMBL" id="AZJ17915.1"/>
    </source>
</evidence>
<dbReference type="Proteomes" id="UP000516630">
    <property type="component" value="Segment"/>
</dbReference>
<protein>
    <submittedName>
        <fullName evidence="2">ORF28</fullName>
    </submittedName>
</protein>
<dbReference type="EMBL" id="MG148335">
    <property type="protein sequence ID" value="AXT18246.1"/>
    <property type="molecule type" value="Genomic_DNA"/>
</dbReference>
<evidence type="ECO:0000313" key="19">
    <source>
        <dbReference type="EMBL" id="QNT22061.1"/>
    </source>
</evidence>
<dbReference type="Proteomes" id="UP000166015">
    <property type="component" value="Genome"/>
</dbReference>
<reference evidence="13" key="10">
    <citation type="submission" date="2018-01" db="EMBL/GenBank/DDBJ databases">
        <title>Complete genome of a fowl adenovirus 4 in China.</title>
        <authorList>
            <person name="Chen Z."/>
            <person name="Shi S."/>
            <person name="Huang Y."/>
        </authorList>
    </citation>
    <scope>NUCLEOTIDE SEQUENCE [LARGE SCALE GENOMIC DNA]</scope>
    <source>
        <strain evidence="13">GDMZ</strain>
    </source>
</reference>
<organism evidence="2 23">
    <name type="scientific">Fowl aviadenovirus 4</name>
    <name type="common">FAdV-4</name>
    <dbReference type="NCBI Taxonomy" id="130663"/>
    <lineage>
        <taxon>Viruses</taxon>
        <taxon>Varidnaviria</taxon>
        <taxon>Bamfordvirae</taxon>
        <taxon>Preplasmiviricota</taxon>
        <taxon>Polisuviricotina</taxon>
        <taxon>Pharingeaviricetes</taxon>
        <taxon>Rowavirales</taxon>
        <taxon>Adenoviridae</taxon>
        <taxon>Aviadenovirus</taxon>
        <taxon>Aviadenovirus hydropericardii</taxon>
        <taxon>Fowl aviadenovirus C</taxon>
    </lineage>
</organism>
<dbReference type="EMBL" id="MH006602">
    <property type="protein sequence ID" value="AZJ17915.1"/>
    <property type="molecule type" value="Genomic_DNA"/>
</dbReference>
<reference evidence="12" key="7">
    <citation type="submission" date="2017-10" db="EMBL/GenBank/DDBJ databases">
        <title>Genomic analysis of fowl aviadenovirus strain CH/AHMC/2015 isolated from hepatitis-hydropericardium syndrome in young egg-laying chickens in China.</title>
        <authorList>
            <person name="Zhao L."/>
            <person name="Liu C."/>
            <person name="Zhang X."/>
            <person name="Zhou H."/>
            <person name="Huang J."/>
        </authorList>
    </citation>
    <scope>NUCLEOTIDE SEQUENCE [LARGE SCALE GENOMIC DNA]</scope>
    <source>
        <strain evidence="12">CH/AHMC/2015</strain>
    </source>
</reference>
<feature type="compositionally biased region" description="Polar residues" evidence="1">
    <location>
        <begin position="81"/>
        <end position="97"/>
    </location>
</feature>
<dbReference type="Proteomes" id="UP000510776">
    <property type="component" value="Segment"/>
</dbReference>
<reference evidence="17 28" key="13">
    <citation type="submission" date="2019-10" db="EMBL/GenBank/DDBJ databases">
        <authorList>
            <person name="Zhao L."/>
            <person name="Zhang X."/>
            <person name="Liu C."/>
        </authorList>
    </citation>
    <scope>NUCLEOTIDE SEQUENCE [LARGE SCALE GENOMIC DNA]</scope>
    <source>
        <strain evidence="17">CH/AHWH/2018</strain>
    </source>
</reference>
<reference evidence="11" key="6">
    <citation type="submission" date="2017-10" db="EMBL/GenBank/DDBJ databases">
        <title>Genomic analysis of fowl aviadenovirus strain CH/AHHQ/2016 isolated from hepatitis-hydropericardium syndrome in chickens in China.</title>
        <authorList>
            <person name="Zhao L."/>
            <person name="Liu C."/>
            <person name="Zhang X."/>
            <person name="Zhou H."/>
            <person name="Huang J."/>
        </authorList>
    </citation>
    <scope>NUCLEOTIDE SEQUENCE [LARGE SCALE GENOMIC DNA]</scope>
    <source>
        <strain evidence="11">CH/AHHQ/2016</strain>
    </source>
</reference>
<dbReference type="EMBL" id="KU558761">
    <property type="protein sequence ID" value="ANV21454.1"/>
    <property type="molecule type" value="Genomic_DNA"/>
</dbReference>
<dbReference type="Proteomes" id="UP000664908">
    <property type="component" value="Segment"/>
</dbReference>
<reference evidence="10" key="18">
    <citation type="journal article" date="2023" name="Viruses">
        <title>Analysis of Fowl Adenovirus 4 Transcriptome by De Novo ORF Prediction Based on Corrected Nanopore Full-Length cDNA Sequencing Data.</title>
        <authorList>
            <person name="Lu Z."/>
            <person name="Wang Y."/>
            <person name="Zou X."/>
            <person name="Hung T."/>
        </authorList>
    </citation>
    <scope>NUCLEOTIDE SEQUENCE</scope>
    <source>
        <strain evidence="10">NIVD2</strain>
    </source>
</reference>
<reference evidence="9" key="5">
    <citation type="submission" date="2017-02" db="EMBL/GenBank/DDBJ databases">
        <authorList>
            <person name="Peterson S.W."/>
        </authorList>
    </citation>
    <scope>NUCLEOTIDE SEQUENCE</scope>
    <source>
        <strain evidence="9">SDSX1</strain>
    </source>
</reference>
<evidence type="ECO:0000313" key="12">
    <source>
        <dbReference type="EMBL" id="AXT18246.1"/>
    </source>
</evidence>
<reference evidence="7 25" key="2">
    <citation type="submission" date="2016-03" db="EMBL/GenBank/DDBJ databases">
        <title>Isolation and characterization of a hypervirulent fowl adenovirus 4.</title>
        <authorList>
            <person name="Pan Q."/>
            <person name="Cui H."/>
            <person name="Wang X."/>
        </authorList>
    </citation>
    <scope>NUCLEOTIDE SEQUENCE [LARGE SCALE GENOMIC DNA]</scope>
    <source>
        <strain evidence="7 25">HLJFAd15</strain>
    </source>
</reference>
<evidence type="ECO:0000313" key="20">
    <source>
        <dbReference type="EMBL" id="QTE18965.1"/>
    </source>
</evidence>
<dbReference type="Proteomes" id="UP000167567">
    <property type="component" value="Segment"/>
</dbReference>
<dbReference type="EMBL" id="KY636400">
    <property type="protein sequence ID" value="AUO29798.1"/>
    <property type="molecule type" value="Genomic_DNA"/>
</dbReference>
<dbReference type="EMBL" id="KU558760">
    <property type="protein sequence ID" value="ANV21411.1"/>
    <property type="molecule type" value="Genomic_DNA"/>
</dbReference>
<evidence type="ECO:0000313" key="7">
    <source>
        <dbReference type="EMBL" id="APA19538.1"/>
    </source>
</evidence>
<dbReference type="Proteomes" id="UP000320539">
    <property type="component" value="Genome"/>
</dbReference>
<dbReference type="EMBL" id="MN781665">
    <property type="protein sequence ID" value="QNT22061.1"/>
    <property type="molecule type" value="Genomic_DNA"/>
</dbReference>
<dbReference type="Proteomes" id="UP000319515">
    <property type="component" value="Segment"/>
</dbReference>
<evidence type="ECO:0000313" key="27">
    <source>
        <dbReference type="Proteomes" id="UP000425739"/>
    </source>
</evidence>
<dbReference type="Proteomes" id="UP000320775">
    <property type="component" value="Segment"/>
</dbReference>
<evidence type="ECO:0000313" key="8">
    <source>
        <dbReference type="EMBL" id="ARQ80006.1"/>
    </source>
</evidence>
<dbReference type="Proteomes" id="UP000438681">
    <property type="component" value="Segment"/>
</dbReference>
<evidence type="ECO:0000313" key="13">
    <source>
        <dbReference type="EMBL" id="AYW01624.1"/>
    </source>
</evidence>
<evidence type="ECO:0000313" key="22">
    <source>
        <dbReference type="Proteomes" id="UP000134463"/>
    </source>
</evidence>
<evidence type="ECO:0000313" key="4">
    <source>
        <dbReference type="EMBL" id="ANV21496.1"/>
    </source>
</evidence>
<reference evidence="19 30" key="14">
    <citation type="submission" date="2019-12" db="EMBL/GenBank/DDBJ databases">
        <authorList>
            <person name="Xiong X."/>
        </authorList>
    </citation>
    <scope>NUCLEOTIDE SEQUENCE [LARGE SCALE GENOMIC DNA]</scope>
    <source>
        <strain evidence="19">AH-F18</strain>
    </source>
</reference>
<reference evidence="14" key="11">
    <citation type="submission" date="2018-02" db="EMBL/GenBank/DDBJ databases">
        <title>Complete Genome Sequence of Fowl Aviadenovirus Serotype 4 Isolated in China.</title>
        <authorList>
            <person name="Ma X."/>
            <person name="Cui N."/>
            <person name="Xu C."/>
        </authorList>
    </citation>
    <scope>NUCLEOTIDE SEQUENCE [LARGE SCALE GENOMIC DNA]</scope>
    <source>
        <strain evidence="14">SD1601/FAdV-4</strain>
    </source>
</reference>
<evidence type="ECO:0000313" key="23">
    <source>
        <dbReference type="Proteomes" id="UP000167567"/>
    </source>
</evidence>
<reference evidence="15" key="17">
    <citation type="submission" date="2021-04" db="EMBL/GenBank/DDBJ databases">
        <title>Fowl aviadenovirus C strain JP/LVP-1/96, complete genome.</title>
        <authorList>
            <person name="Mase M."/>
            <person name="Iseki H."/>
        </authorList>
    </citation>
    <scope>NUCLEOTIDE SEQUENCE</scope>
    <source>
        <strain evidence="15">JP/LVP-1/96</strain>
    </source>
</reference>
<evidence type="ECO:0000313" key="28">
    <source>
        <dbReference type="Proteomes" id="UP000510776"/>
    </source>
</evidence>
<dbReference type="Pfam" id="PF23682">
    <property type="entry name" value="ORF28"/>
    <property type="match status" value="1"/>
</dbReference>
<dbReference type="Proteomes" id="UP000124143">
    <property type="component" value="Genome"/>
</dbReference>
<dbReference type="Proteomes" id="UP000515989">
    <property type="component" value="Segment"/>
</dbReference>
<reference evidence="20" key="16">
    <citation type="submission" date="2020-12" db="EMBL/GenBank/DDBJ databases">
        <authorList>
            <person name="Song Y."/>
            <person name="Liu S."/>
            <person name="Li N."/>
        </authorList>
    </citation>
    <scope>NUCLEOTIDE SEQUENCE</scope>
    <source>
        <strain evidence="20">SDTA2</strain>
    </source>
</reference>
<evidence type="ECO:0000313" key="24">
    <source>
        <dbReference type="Proteomes" id="UP000319515"/>
    </source>
</evidence>
<dbReference type="EMBL" id="KU569295">
    <property type="protein sequence ID" value="ANV21539.1"/>
    <property type="molecule type" value="Genomic_DNA"/>
</dbReference>
<dbReference type="InterPro" id="IPR057108">
    <property type="entry name" value="ORF28"/>
</dbReference>
<evidence type="ECO:0000313" key="15">
    <source>
        <dbReference type="EMBL" id="BCU80004.1"/>
    </source>
</evidence>
<evidence type="ECO:0000313" key="6">
    <source>
        <dbReference type="EMBL" id="ANV21582.1"/>
    </source>
</evidence>
<dbReference type="EMBL" id="KU569296">
    <property type="protein sequence ID" value="ANV21582.1"/>
    <property type="molecule type" value="Genomic_DNA"/>
</dbReference>
<evidence type="ECO:0000313" key="25">
    <source>
        <dbReference type="Proteomes" id="UP000320539"/>
    </source>
</evidence>
<accession>A0A1B1SL00</accession>
<dbReference type="EMBL" id="MN781666">
    <property type="protein sequence ID" value="QNI22047.1"/>
    <property type="molecule type" value="Genomic_DNA"/>
</dbReference>
<reference evidence="18 29" key="15">
    <citation type="journal article" date="2020" name="Microb. Pathog.">
        <title>Molecular characterization and pathogenicity of highly pathogenic fowl adenovirus serotype 4 isolated from laying flock with hydropericardium-hepatitis syndrome.</title>
        <authorList>
            <person name="Yin D."/>
            <person name="Xue M."/>
            <person name="Yang K."/>
            <person name="Xiong X."/>
            <person name="Geng S."/>
            <person name="Tu J."/>
            <person name="Song X."/>
            <person name="Shao Y."/>
            <person name="Wang G."/>
            <person name="Qi K."/>
        </authorList>
    </citation>
    <scope>NUCLEOTIDE SEQUENCE [LARGE SCALE GENOMIC DNA]</scope>
    <source>
        <strain evidence="18">AH-F19</strain>
    </source>
</reference>
<reference evidence="26" key="4">
    <citation type="submission" date="2017-02" db="EMBL/GenBank/DDBJ databases">
        <authorList>
            <person name="Chen P."/>
            <person name="Yuan W."/>
            <person name="Sun J."/>
        </authorList>
    </citation>
    <scope>NUCLEOTIDE SEQUENCE [LARGE SCALE GENOMIC DNA]</scope>
</reference>
<evidence type="ECO:0000313" key="2">
    <source>
        <dbReference type="EMBL" id="ANV21411.1"/>
    </source>
</evidence>
<evidence type="ECO:0000313" key="9">
    <source>
        <dbReference type="EMBL" id="AUO29798.1"/>
    </source>
</evidence>
<reference evidence="21 22" key="1">
    <citation type="submission" date="2016-01" db="EMBL/GenBank/DDBJ databases">
        <title>Genetic characterization of outbreak-related fowl adenoviruses serotype 4 in China from 2015.</title>
        <authorList>
            <person name="Gao D."/>
            <person name="Wang C."/>
            <person name="Li Y."/>
            <person name="Chen L."/>
            <person name="Yang X."/>
            <person name="Wang X."/>
            <person name="Chang H."/>
            <person name="Liu H."/>
            <person name="Zhao J."/>
        </authorList>
    </citation>
    <scope>NUCLEOTIDE SEQUENCE [LARGE SCALE GENOMIC DNA]</scope>
    <source>
        <strain evidence="5">CH/AHBZ/2015</strain>
        <strain evidence="2">CH/HNJZ/2015</strain>
        <strain evidence="6">CH/JSXZ/2015</strain>
        <strain evidence="3">CH/SDDZ/2015</strain>
        <strain evidence="4">CH/SXCZ/2015</strain>
    </source>
</reference>
<dbReference type="EMBL" id="MG547384">
    <property type="protein sequence ID" value="AUO29839.1"/>
    <property type="molecule type" value="Genomic_DNA"/>
</dbReference>
<reference evidence="10 24" key="8">
    <citation type="submission" date="2017-11" db="EMBL/GenBank/DDBJ databases">
        <authorList>
            <person name="Zou X."/>
            <person name="Lu Z."/>
            <person name="Yu Y."/>
        </authorList>
    </citation>
    <scope>NUCLEOTIDE SEQUENCE [LARGE SCALE GENOMIC DNA]</scope>
    <source>
        <strain evidence="10">NIVD2</strain>
    </source>
</reference>
<dbReference type="Proteomes" id="UP000318061">
    <property type="component" value="Segment"/>
</dbReference>
<dbReference type="Proteomes" id="UP000160212">
    <property type="component" value="Segment"/>
</dbReference>
<reference evidence="10" key="9">
    <citation type="journal article" date="2018" name="J. Virol.">
        <title>()DNA assembly technique simplifies the construction of infectious clone of fowl adenovirus.</title>
        <authorList>
            <person name="Zou X.H."/>
            <person name="Bi Z.X."/>
            <person name="Guo X.J."/>
            <person name="Zhang Z."/>
            <person name="Zhao Y."/>
            <person name="Wang M."/>
            <person name="Zhu Y.L."/>
            <person name="Jie H.Y."/>
            <person name="Yu Y."/>
            <person name="Hung T."/>
            <person name="Lu Z.Z."/>
        </authorList>
    </citation>
    <scope>NUCLEOTIDE SEQUENCE</scope>
    <source>
        <strain evidence="10">NIVD2</strain>
    </source>
</reference>
<evidence type="ECO:0000313" key="5">
    <source>
        <dbReference type="EMBL" id="ANV21539.1"/>
    </source>
</evidence>